<proteinExistence type="predicted"/>
<dbReference type="RefSeq" id="WP_344832467.1">
    <property type="nucleotide sequence ID" value="NZ_BAAAUV010000013.1"/>
</dbReference>
<dbReference type="SUPFAM" id="SSF55979">
    <property type="entry name" value="DNA clamp"/>
    <property type="match status" value="1"/>
</dbReference>
<reference evidence="2" key="1">
    <citation type="journal article" date="2019" name="Int. J. Syst. Evol. Microbiol.">
        <title>The Global Catalogue of Microorganisms (GCM) 10K type strain sequencing project: providing services to taxonomists for standard genome sequencing and annotation.</title>
        <authorList>
            <consortium name="The Broad Institute Genomics Platform"/>
            <consortium name="The Broad Institute Genome Sequencing Center for Infectious Disease"/>
            <person name="Wu L."/>
            <person name="Ma J."/>
        </authorList>
    </citation>
    <scope>NUCLEOTIDE SEQUENCE [LARGE SCALE GENOMIC DNA]</scope>
    <source>
        <strain evidence="2">JCM 9377</strain>
    </source>
</reference>
<comment type="caution">
    <text evidence="1">The sequence shown here is derived from an EMBL/GenBank/DDBJ whole genome shotgun (WGS) entry which is preliminary data.</text>
</comment>
<dbReference type="Proteomes" id="UP001501237">
    <property type="component" value="Unassembled WGS sequence"/>
</dbReference>
<evidence type="ECO:0000313" key="1">
    <source>
        <dbReference type="EMBL" id="GAA3223062.1"/>
    </source>
</evidence>
<dbReference type="Gene3D" id="3.10.150.10">
    <property type="entry name" value="DNA Polymerase III, subunit A, domain 2"/>
    <property type="match status" value="1"/>
</dbReference>
<protein>
    <recommendedName>
        <fullName evidence="3">DNA polymerase III beta subunit-like protein</fullName>
    </recommendedName>
</protein>
<gene>
    <name evidence="1" type="ORF">GCM10010468_49290</name>
</gene>
<keyword evidence="2" id="KW-1185">Reference proteome</keyword>
<dbReference type="EMBL" id="BAAAUV010000013">
    <property type="protein sequence ID" value="GAA3223062.1"/>
    <property type="molecule type" value="Genomic_DNA"/>
</dbReference>
<dbReference type="InterPro" id="IPR046938">
    <property type="entry name" value="DNA_clamp_sf"/>
</dbReference>
<evidence type="ECO:0000313" key="2">
    <source>
        <dbReference type="Proteomes" id="UP001501237"/>
    </source>
</evidence>
<sequence length="234" mass="25538">MTRFDITARGLHRLVAPVLPHASTDPEMPAYNAVRIESPGGEVVNAIATDRVTLAATRLQVDHIAPFGITVDREDLAAGLKVFKFTKDDNPDLKVVVDEQPVPVKHEGLHALALRIDAPDGTRLMLYDKTLPWVQPFKSWRKVVGNLIHRGVAPASPAQILSPSHMTRWAKAAARGERLSVFIGPQPGDSILVLVEDWFVGVWAPGTPQLDADASMLLTASPWHSELPSPLDHS</sequence>
<organism evidence="1 2">
    <name type="scientific">Actinocorallia longicatena</name>
    <dbReference type="NCBI Taxonomy" id="111803"/>
    <lineage>
        <taxon>Bacteria</taxon>
        <taxon>Bacillati</taxon>
        <taxon>Actinomycetota</taxon>
        <taxon>Actinomycetes</taxon>
        <taxon>Streptosporangiales</taxon>
        <taxon>Thermomonosporaceae</taxon>
        <taxon>Actinocorallia</taxon>
    </lineage>
</organism>
<accession>A0ABP6QHF8</accession>
<evidence type="ECO:0008006" key="3">
    <source>
        <dbReference type="Google" id="ProtNLM"/>
    </source>
</evidence>
<name>A0ABP6QHF8_9ACTN</name>